<evidence type="ECO:0000256" key="7">
    <source>
        <dbReference type="ARBA" id="ARBA00023136"/>
    </source>
</evidence>
<keyword evidence="10" id="KW-1185">Reference proteome</keyword>
<dbReference type="PANTHER" id="PTHR34975">
    <property type="entry name" value="SPORE GERMINATION PROTEIN A2"/>
    <property type="match status" value="1"/>
</dbReference>
<evidence type="ECO:0000256" key="6">
    <source>
        <dbReference type="ARBA" id="ARBA00022989"/>
    </source>
</evidence>
<evidence type="ECO:0000313" key="9">
    <source>
        <dbReference type="EMBL" id="MBM7632718.1"/>
    </source>
</evidence>
<evidence type="ECO:0000256" key="5">
    <source>
        <dbReference type="ARBA" id="ARBA00022692"/>
    </source>
</evidence>
<feature type="transmembrane region" description="Helical" evidence="8">
    <location>
        <begin position="183"/>
        <end position="205"/>
    </location>
</feature>
<sequence length="371" mass="41050">MMHQHVSTPGLFALTMYSTCSTSLLSLPLILGTMVQQDAWMIPLIAGSAGYLFVLLICKLGLLYPNKNLFDMTITAFGTACGQVCNALLVLLAILTLFTVMNYSAGFISSHILVSTPNEWILAISMTVVIYGVFLGTETYSMFAILSTPFFFLPYVLLIALKMPEADGSLLLPMLQQPITDYVSAFLFYFSITAINAVFLLTFFPQMAGDKKKAVQVIKLGYIFGNVILFIMTFLCTSVLGPHYMSTSYYPAFVLAQRIALGGFVERVEVLITVIWFITIYFKITVYLTAIIYGVGRLSNLETYKPLSLPIGMLMVMLTVLAFSNTAEDLFYYRYIVSTLSLMIGITIPSALLITTIIKKKRHASKGGVAK</sequence>
<comment type="caution">
    <text evidence="9">The sequence shown here is derived from an EMBL/GenBank/DDBJ whole genome shotgun (WGS) entry which is preliminary data.</text>
</comment>
<feature type="transmembrane region" description="Helical" evidence="8">
    <location>
        <begin position="332"/>
        <end position="358"/>
    </location>
</feature>
<feature type="transmembrane region" description="Helical" evidence="8">
    <location>
        <begin position="74"/>
        <end position="100"/>
    </location>
</feature>
<dbReference type="InterPro" id="IPR004761">
    <property type="entry name" value="Spore_GerAB"/>
</dbReference>
<evidence type="ECO:0000256" key="1">
    <source>
        <dbReference type="ARBA" id="ARBA00004141"/>
    </source>
</evidence>
<feature type="transmembrane region" description="Helical" evidence="8">
    <location>
        <begin position="40"/>
        <end position="62"/>
    </location>
</feature>
<reference evidence="9 10" key="1">
    <citation type="submission" date="2021-01" db="EMBL/GenBank/DDBJ databases">
        <title>Genomic Encyclopedia of Type Strains, Phase IV (KMG-IV): sequencing the most valuable type-strain genomes for metagenomic binning, comparative biology and taxonomic classification.</title>
        <authorList>
            <person name="Goeker M."/>
        </authorList>
    </citation>
    <scope>NUCLEOTIDE SEQUENCE [LARGE SCALE GENOMIC DNA]</scope>
    <source>
        <strain evidence="9 10">DSM 25540</strain>
    </source>
</reference>
<comment type="subcellular location">
    <subcellularLocation>
        <location evidence="1">Membrane</location>
        <topology evidence="1">Multi-pass membrane protein</topology>
    </subcellularLocation>
</comment>
<comment type="similarity">
    <text evidence="2">Belongs to the amino acid-polyamine-organocation (APC) superfamily. Spore germination protein (SGP) (TC 2.A.3.9) family.</text>
</comment>
<keyword evidence="3" id="KW-0813">Transport</keyword>
<name>A0ABS2PBC9_9BACL</name>
<feature type="transmembrane region" description="Helical" evidence="8">
    <location>
        <begin position="307"/>
        <end position="326"/>
    </location>
</feature>
<dbReference type="PANTHER" id="PTHR34975:SF2">
    <property type="entry name" value="SPORE GERMINATION PROTEIN A2"/>
    <property type="match status" value="1"/>
</dbReference>
<evidence type="ECO:0000256" key="4">
    <source>
        <dbReference type="ARBA" id="ARBA00022544"/>
    </source>
</evidence>
<dbReference type="Pfam" id="PF03845">
    <property type="entry name" value="Spore_permease"/>
    <property type="match status" value="1"/>
</dbReference>
<feature type="transmembrane region" description="Helical" evidence="8">
    <location>
        <begin position="143"/>
        <end position="163"/>
    </location>
</feature>
<evidence type="ECO:0000313" key="10">
    <source>
        <dbReference type="Proteomes" id="UP000741863"/>
    </source>
</evidence>
<gene>
    <name evidence="9" type="ORF">JOD17_001812</name>
</gene>
<keyword evidence="6 8" id="KW-1133">Transmembrane helix</keyword>
<organism evidence="9 10">
    <name type="scientific">Geomicrobium sediminis</name>
    <dbReference type="NCBI Taxonomy" id="1347788"/>
    <lineage>
        <taxon>Bacteria</taxon>
        <taxon>Bacillati</taxon>
        <taxon>Bacillota</taxon>
        <taxon>Bacilli</taxon>
        <taxon>Bacillales</taxon>
        <taxon>Geomicrobium</taxon>
    </lineage>
</organism>
<proteinExistence type="inferred from homology"/>
<keyword evidence="5 8" id="KW-0812">Transmembrane</keyword>
<feature type="transmembrane region" description="Helical" evidence="8">
    <location>
        <begin position="217"/>
        <end position="240"/>
    </location>
</feature>
<feature type="transmembrane region" description="Helical" evidence="8">
    <location>
        <begin position="120"/>
        <end position="136"/>
    </location>
</feature>
<dbReference type="RefSeq" id="WP_204697069.1">
    <property type="nucleotide sequence ID" value="NZ_JAFBEC010000004.1"/>
</dbReference>
<protein>
    <submittedName>
        <fullName evidence="9">Spore germination protein KB</fullName>
    </submittedName>
</protein>
<evidence type="ECO:0000256" key="8">
    <source>
        <dbReference type="SAM" id="Phobius"/>
    </source>
</evidence>
<dbReference type="EMBL" id="JAFBEC010000004">
    <property type="protein sequence ID" value="MBM7632718.1"/>
    <property type="molecule type" value="Genomic_DNA"/>
</dbReference>
<dbReference type="Proteomes" id="UP000741863">
    <property type="component" value="Unassembled WGS sequence"/>
</dbReference>
<feature type="transmembrane region" description="Helical" evidence="8">
    <location>
        <begin position="12"/>
        <end position="34"/>
    </location>
</feature>
<evidence type="ECO:0000256" key="2">
    <source>
        <dbReference type="ARBA" id="ARBA00007998"/>
    </source>
</evidence>
<evidence type="ECO:0000256" key="3">
    <source>
        <dbReference type="ARBA" id="ARBA00022448"/>
    </source>
</evidence>
<keyword evidence="7 8" id="KW-0472">Membrane</keyword>
<accession>A0ABS2PBC9</accession>
<feature type="transmembrane region" description="Helical" evidence="8">
    <location>
        <begin position="270"/>
        <end position="295"/>
    </location>
</feature>
<dbReference type="NCBIfam" id="TIGR00912">
    <property type="entry name" value="2A0309"/>
    <property type="match status" value="1"/>
</dbReference>
<keyword evidence="4" id="KW-0309">Germination</keyword>